<comment type="caution">
    <text evidence="2">The sequence shown here is derived from an EMBL/GenBank/DDBJ whole genome shotgun (WGS) entry which is preliminary data.</text>
</comment>
<evidence type="ECO:0000313" key="2">
    <source>
        <dbReference type="EMBL" id="GBM69180.1"/>
    </source>
</evidence>
<protein>
    <submittedName>
        <fullName evidence="2">Uncharacterized protein</fullName>
    </submittedName>
</protein>
<evidence type="ECO:0000313" key="3">
    <source>
        <dbReference type="Proteomes" id="UP000499080"/>
    </source>
</evidence>
<dbReference type="AlphaFoldDB" id="A0A4Y2HUX4"/>
<feature type="region of interest" description="Disordered" evidence="1">
    <location>
        <begin position="1"/>
        <end position="20"/>
    </location>
</feature>
<dbReference type="Proteomes" id="UP000499080">
    <property type="component" value="Unassembled WGS sequence"/>
</dbReference>
<proteinExistence type="predicted"/>
<keyword evidence="3" id="KW-1185">Reference proteome</keyword>
<accession>A0A4Y2HUX4</accession>
<dbReference type="EMBL" id="BGPR01002182">
    <property type="protein sequence ID" value="GBM69180.1"/>
    <property type="molecule type" value="Genomic_DNA"/>
</dbReference>
<sequence>MVGDAMNEDNSRSQHGSSQSSLSLARNSCIDRFLQTNLLLEDENGELTSAVIDFIVGDIPDSKECLYKRFWKPCRRQRLWQTFKSSEHAFIELKGKRTNHYTEQGYTRWDRRFIKSQFYGNSIRNGLRGNAFMDSLWKVKWQPFCNLLCYLGSYLPVCFAVQKEVEEKKQPL</sequence>
<reference evidence="2 3" key="1">
    <citation type="journal article" date="2019" name="Sci. Rep.">
        <title>Orb-weaving spider Araneus ventricosus genome elucidates the spidroin gene catalogue.</title>
        <authorList>
            <person name="Kono N."/>
            <person name="Nakamura H."/>
            <person name="Ohtoshi R."/>
            <person name="Moran D.A.P."/>
            <person name="Shinohara A."/>
            <person name="Yoshida Y."/>
            <person name="Fujiwara M."/>
            <person name="Mori M."/>
            <person name="Tomita M."/>
            <person name="Arakawa K."/>
        </authorList>
    </citation>
    <scope>NUCLEOTIDE SEQUENCE [LARGE SCALE GENOMIC DNA]</scope>
</reference>
<gene>
    <name evidence="2" type="ORF">AVEN_91762_1</name>
</gene>
<name>A0A4Y2HUX4_ARAVE</name>
<organism evidence="2 3">
    <name type="scientific">Araneus ventricosus</name>
    <name type="common">Orbweaver spider</name>
    <name type="synonym">Epeira ventricosa</name>
    <dbReference type="NCBI Taxonomy" id="182803"/>
    <lineage>
        <taxon>Eukaryota</taxon>
        <taxon>Metazoa</taxon>
        <taxon>Ecdysozoa</taxon>
        <taxon>Arthropoda</taxon>
        <taxon>Chelicerata</taxon>
        <taxon>Arachnida</taxon>
        <taxon>Araneae</taxon>
        <taxon>Araneomorphae</taxon>
        <taxon>Entelegynae</taxon>
        <taxon>Araneoidea</taxon>
        <taxon>Araneidae</taxon>
        <taxon>Araneus</taxon>
    </lineage>
</organism>
<evidence type="ECO:0000256" key="1">
    <source>
        <dbReference type="SAM" id="MobiDB-lite"/>
    </source>
</evidence>